<name>A0ACC2MYU1_PERAE</name>
<evidence type="ECO:0000313" key="1">
    <source>
        <dbReference type="EMBL" id="KAJ8650630.1"/>
    </source>
</evidence>
<dbReference type="EMBL" id="CM056809">
    <property type="protein sequence ID" value="KAJ8650630.1"/>
    <property type="molecule type" value="Genomic_DNA"/>
</dbReference>
<dbReference type="Proteomes" id="UP001234297">
    <property type="component" value="Chromosome 1"/>
</dbReference>
<gene>
    <name evidence="1" type="ORF">MRB53_003653</name>
</gene>
<protein>
    <submittedName>
        <fullName evidence="1">Uncharacterized protein</fullName>
    </submittedName>
</protein>
<reference evidence="1 2" key="1">
    <citation type="journal article" date="2022" name="Hortic Res">
        <title>A haplotype resolved chromosomal level avocado genome allows analysis of novel avocado genes.</title>
        <authorList>
            <person name="Nath O."/>
            <person name="Fletcher S.J."/>
            <person name="Hayward A."/>
            <person name="Shaw L.M."/>
            <person name="Masouleh A.K."/>
            <person name="Furtado A."/>
            <person name="Henry R.J."/>
            <person name="Mitter N."/>
        </authorList>
    </citation>
    <scope>NUCLEOTIDE SEQUENCE [LARGE SCALE GENOMIC DNA]</scope>
    <source>
        <strain evidence="2">cv. Hass</strain>
    </source>
</reference>
<proteinExistence type="predicted"/>
<comment type="caution">
    <text evidence="1">The sequence shown here is derived from an EMBL/GenBank/DDBJ whole genome shotgun (WGS) entry which is preliminary data.</text>
</comment>
<evidence type="ECO:0000313" key="2">
    <source>
        <dbReference type="Proteomes" id="UP001234297"/>
    </source>
</evidence>
<sequence>MAASALLLPIATFFFFLNLPISLDAAGFRVDLIHRDSPKSPFYNPSESLFDRMSRAIRRSNSRINYIVSSTSGATLTDVSSTVLPDSGSYLMTISLGTPPVKILAIADTGSDLIWTQCSPCESCYKQDVPLFDPSKSSTYRDLSCSSDPCSELPESSCARNNSCSYSYSYGDQSYTSGVLAAETVTMTSSGSRSVKLPKIAFGCGHNNGGTFSSHGAGLVGLGGGPLSLVSQLSPSIDKKFAYCLVPYGQNDSSHLYFGDSAVVSGKGTVSTPLITKSGSETFFFLALEKISVGETSISLSNSEEGNIIIDSGTTLTYLPTEAYRSLLSALNSAIDLPQARDPSNTLELCYEAGKNVKVPNLTLVFDGAAVVLGSLNTFIQVAENVVCAAFLGSDSLAIFGNVAQQNFKIGYDLINKKVAFQKTVCANQ</sequence>
<keyword evidence="2" id="KW-1185">Reference proteome</keyword>
<accession>A0ACC2MYU1</accession>
<organism evidence="1 2">
    <name type="scientific">Persea americana</name>
    <name type="common">Avocado</name>
    <dbReference type="NCBI Taxonomy" id="3435"/>
    <lineage>
        <taxon>Eukaryota</taxon>
        <taxon>Viridiplantae</taxon>
        <taxon>Streptophyta</taxon>
        <taxon>Embryophyta</taxon>
        <taxon>Tracheophyta</taxon>
        <taxon>Spermatophyta</taxon>
        <taxon>Magnoliopsida</taxon>
        <taxon>Magnoliidae</taxon>
        <taxon>Laurales</taxon>
        <taxon>Lauraceae</taxon>
        <taxon>Persea</taxon>
    </lineage>
</organism>